<evidence type="ECO:0000313" key="5">
    <source>
        <dbReference type="Proteomes" id="UP000076715"/>
    </source>
</evidence>
<dbReference type="Gene3D" id="2.60.120.200">
    <property type="match status" value="1"/>
</dbReference>
<dbReference type="OrthoDB" id="657277at2"/>
<accession>A0A162Z4L2</accession>
<feature type="signal peptide" evidence="2">
    <location>
        <begin position="1"/>
        <end position="19"/>
    </location>
</feature>
<dbReference type="Gene3D" id="2.60.40.1930">
    <property type="match status" value="1"/>
</dbReference>
<gene>
    <name evidence="4" type="ORF">AWE51_07800</name>
</gene>
<comment type="caution">
    <text evidence="4">The sequence shown here is derived from an EMBL/GenBank/DDBJ whole genome shotgun (WGS) entry which is preliminary data.</text>
</comment>
<dbReference type="GO" id="GO:0005975">
    <property type="term" value="P:carbohydrate metabolic process"/>
    <property type="evidence" value="ECO:0007669"/>
    <property type="project" value="InterPro"/>
</dbReference>
<keyword evidence="2" id="KW-0732">Signal</keyword>
<dbReference type="SUPFAM" id="SSF49899">
    <property type="entry name" value="Concanavalin A-like lectins/glucanases"/>
    <property type="match status" value="1"/>
</dbReference>
<dbReference type="STRING" id="1642818.AWE51_07800"/>
<dbReference type="RefSeq" id="WP_066315113.1">
    <property type="nucleotide sequence ID" value="NZ_LQRT01000024.1"/>
</dbReference>
<protein>
    <recommendedName>
        <fullName evidence="3">GH16 domain-containing protein</fullName>
    </recommendedName>
</protein>
<dbReference type="InterPro" id="IPR013320">
    <property type="entry name" value="ConA-like_dom_sf"/>
</dbReference>
<evidence type="ECO:0000313" key="4">
    <source>
        <dbReference type="EMBL" id="KZS39551.1"/>
    </source>
</evidence>
<dbReference type="GO" id="GO:0004553">
    <property type="term" value="F:hydrolase activity, hydrolyzing O-glycosyl compounds"/>
    <property type="evidence" value="ECO:0007669"/>
    <property type="project" value="InterPro"/>
</dbReference>
<dbReference type="AlphaFoldDB" id="A0A162Z4L2"/>
<feature type="domain" description="GH16" evidence="3">
    <location>
        <begin position="16"/>
        <end position="304"/>
    </location>
</feature>
<dbReference type="PROSITE" id="PS51762">
    <property type="entry name" value="GH16_2"/>
    <property type="match status" value="1"/>
</dbReference>
<keyword evidence="5" id="KW-1185">Reference proteome</keyword>
<sequence>MVKITLLFVLLLFQFLGHSQPPEPPIGHRWVLFDQYSDEFNDKALDTKKWRDTFNGWKGRPPAKFDPSTISVQNGTMQIKNKKLATPDGKYTIAGGAVQSLKQTAHFGYYEVKFKASKLSMSTTFWMSNGKKKIKGPTKLSNDCQKDSWSQELDIIESVGGEFNQPWASGFRTKINFNTHYRYIDCNGSPEKFYSAGNNAIEGNGIKADATLVGGGESWEDFHIYGCYWRDSKTFDFYVDKKYAGTVIASTDVVDTPFSEPMGINMVTETYDFATPYPTDHQLSNNKINTSYYDWIRSYRLFAVNEPESSTIDTSIVEVFDETISFFKDPILDSKKNEITLSYLYKANQNRTLKVHINNNKNKEVYSQDLKVLEGYGKAQTQLNLKTSLPKGSYTITADIRSNVPSNTSVIAVTKDHTIIF</sequence>
<evidence type="ECO:0000256" key="2">
    <source>
        <dbReference type="SAM" id="SignalP"/>
    </source>
</evidence>
<dbReference type="InterPro" id="IPR000757">
    <property type="entry name" value="Beta-glucanase-like"/>
</dbReference>
<name>A0A162Z4L2_9FLAO</name>
<dbReference type="Proteomes" id="UP000076715">
    <property type="component" value="Unassembled WGS sequence"/>
</dbReference>
<reference evidence="4 5" key="1">
    <citation type="submission" date="2016-01" db="EMBL/GenBank/DDBJ databases">
        <title>The draft genome sequence of Aquimarina sp. RZW4-3-2.</title>
        <authorList>
            <person name="Wang Y."/>
        </authorList>
    </citation>
    <scope>NUCLEOTIDE SEQUENCE [LARGE SCALE GENOMIC DNA]</scope>
    <source>
        <strain evidence="4 5">RZW4-3-2</strain>
    </source>
</reference>
<proteinExistence type="inferred from homology"/>
<evidence type="ECO:0000256" key="1">
    <source>
        <dbReference type="ARBA" id="ARBA00006865"/>
    </source>
</evidence>
<dbReference type="EMBL" id="LQRT01000024">
    <property type="protein sequence ID" value="KZS39551.1"/>
    <property type="molecule type" value="Genomic_DNA"/>
</dbReference>
<comment type="similarity">
    <text evidence="1">Belongs to the glycosyl hydrolase 16 family.</text>
</comment>
<evidence type="ECO:0000259" key="3">
    <source>
        <dbReference type="PROSITE" id="PS51762"/>
    </source>
</evidence>
<feature type="chain" id="PRO_5007841402" description="GH16 domain-containing protein" evidence="2">
    <location>
        <begin position="20"/>
        <end position="421"/>
    </location>
</feature>
<organism evidence="4 5">
    <name type="scientific">Aquimarina aggregata</name>
    <dbReference type="NCBI Taxonomy" id="1642818"/>
    <lineage>
        <taxon>Bacteria</taxon>
        <taxon>Pseudomonadati</taxon>
        <taxon>Bacteroidota</taxon>
        <taxon>Flavobacteriia</taxon>
        <taxon>Flavobacteriales</taxon>
        <taxon>Flavobacteriaceae</taxon>
        <taxon>Aquimarina</taxon>
    </lineage>
</organism>